<dbReference type="Proteomes" id="UP001519344">
    <property type="component" value="Unassembled WGS sequence"/>
</dbReference>
<dbReference type="EMBL" id="JAGGKV010000010">
    <property type="protein sequence ID" value="MBP1964650.1"/>
    <property type="molecule type" value="Genomic_DNA"/>
</dbReference>
<feature type="compositionally biased region" description="Polar residues" evidence="1">
    <location>
        <begin position="66"/>
        <end position="75"/>
    </location>
</feature>
<protein>
    <recommendedName>
        <fullName evidence="4">Secreted protein</fullName>
    </recommendedName>
</protein>
<evidence type="ECO:0000313" key="3">
    <source>
        <dbReference type="Proteomes" id="UP001519344"/>
    </source>
</evidence>
<evidence type="ECO:0008006" key="4">
    <source>
        <dbReference type="Google" id="ProtNLM"/>
    </source>
</evidence>
<evidence type="ECO:0000313" key="2">
    <source>
        <dbReference type="EMBL" id="MBP1964650.1"/>
    </source>
</evidence>
<name>A0ABS4I1H0_9BACL</name>
<comment type="caution">
    <text evidence="2">The sequence shown here is derived from an EMBL/GenBank/DDBJ whole genome shotgun (WGS) entry which is preliminary data.</text>
</comment>
<evidence type="ECO:0000256" key="1">
    <source>
        <dbReference type="SAM" id="MobiDB-lite"/>
    </source>
</evidence>
<keyword evidence="3" id="KW-1185">Reference proteome</keyword>
<feature type="region of interest" description="Disordered" evidence="1">
    <location>
        <begin position="62"/>
        <end position="82"/>
    </location>
</feature>
<accession>A0ABS4I1H0</accession>
<sequence>MGRGSRRALPYTGLTLTSRVCTIPTQWLQNIRLAHAQYQHIFAKTYARYMHKTNTLVKQVHPAYAHSQSTSPQHTSRARVRK</sequence>
<reference evidence="2 3" key="1">
    <citation type="submission" date="2021-03" db="EMBL/GenBank/DDBJ databases">
        <title>Genomic Encyclopedia of Type Strains, Phase IV (KMG-IV): sequencing the most valuable type-strain genomes for metagenomic binning, comparative biology and taxonomic classification.</title>
        <authorList>
            <person name="Goeker M."/>
        </authorList>
    </citation>
    <scope>NUCLEOTIDE SEQUENCE [LARGE SCALE GENOMIC DNA]</scope>
    <source>
        <strain evidence="2 3">DSM 24950</strain>
    </source>
</reference>
<proteinExistence type="predicted"/>
<organism evidence="2 3">
    <name type="scientific">Paenibacillus aceris</name>
    <dbReference type="NCBI Taxonomy" id="869555"/>
    <lineage>
        <taxon>Bacteria</taxon>
        <taxon>Bacillati</taxon>
        <taxon>Bacillota</taxon>
        <taxon>Bacilli</taxon>
        <taxon>Bacillales</taxon>
        <taxon>Paenibacillaceae</taxon>
        <taxon>Paenibacillus</taxon>
    </lineage>
</organism>
<gene>
    <name evidence="2" type="ORF">J2Z65_003873</name>
</gene>